<keyword evidence="2" id="KW-0963">Cytoplasm</keyword>
<comment type="caution">
    <text evidence="5">The sequence shown here is derived from an EMBL/GenBank/DDBJ whole genome shotgun (WGS) entry which is preliminary data.</text>
</comment>
<comment type="similarity">
    <text evidence="1 2">Belongs to the peptidase M67A family. CSN6 subfamily.</text>
</comment>
<dbReference type="Gene3D" id="3.40.140.10">
    <property type="entry name" value="Cytidine Deaminase, domain 2"/>
    <property type="match status" value="1"/>
</dbReference>
<evidence type="ECO:0000313" key="5">
    <source>
        <dbReference type="EMBL" id="SPO05872.1"/>
    </source>
</evidence>
<dbReference type="GO" id="GO:0005737">
    <property type="term" value="C:cytoplasm"/>
    <property type="evidence" value="ECO:0007669"/>
    <property type="project" value="UniProtKB-SubCell"/>
</dbReference>
<dbReference type="Proteomes" id="UP001187682">
    <property type="component" value="Unassembled WGS sequence"/>
</dbReference>
<evidence type="ECO:0000256" key="2">
    <source>
        <dbReference type="RuleBase" id="RU367006"/>
    </source>
</evidence>
<dbReference type="Pfam" id="PF13012">
    <property type="entry name" value="MitMem_reg"/>
    <property type="match status" value="1"/>
</dbReference>
<evidence type="ECO:0000256" key="1">
    <source>
        <dbReference type="ARBA" id="ARBA00010893"/>
    </source>
</evidence>
<dbReference type="InterPro" id="IPR037518">
    <property type="entry name" value="MPN"/>
</dbReference>
<name>A0AAE8N4I8_9PEZI</name>
<dbReference type="InterPro" id="IPR033859">
    <property type="entry name" value="MPN_CSN6"/>
</dbReference>
<evidence type="ECO:0000259" key="4">
    <source>
        <dbReference type="PROSITE" id="PS50249"/>
    </source>
</evidence>
<feature type="region of interest" description="Disordered" evidence="3">
    <location>
        <begin position="217"/>
        <end position="257"/>
    </location>
</feature>
<sequence length="415" mass="45653">MAAPSPNPLLSSHQPSDTQVILHPLVLLTISDYITRHTLRSQPGPIMGALLGQHNGREITIEHAFECNTISTPEEPLAYSLDHPRFLSRLEQFRIVHKDQKLDLVGWYTLIANNGPTPDLLPTHTAMLEQNDACLLLGFHPDEVAHHSVGAKLPLSIYESNYEADDDQDGEDQKMEDPDPALKLKFRELRYAVEAGDAEMISMDFVARGGGNAAAIERKDSFQAGPAEDKGSSKRRLAADPEDETAAAAAAPSPPPDVLLTREEEEMISSLTAKANAIKMLQSRIQVIHKYLDQLPASYKAGDGDAAPEAMTDADSPRAAPSNTILRQIQALVSRLDLIVPSDEKAFHEELLREKNDVHLVSLLNDVLQNTLGAEAINQKVRIIEGAKHRSKNMEFPPDAARFAHFMGEGRDMIL</sequence>
<gene>
    <name evidence="5" type="ORF">DNG_08561</name>
</gene>
<dbReference type="CDD" id="cd08063">
    <property type="entry name" value="MPN_CSN6"/>
    <property type="match status" value="1"/>
</dbReference>
<dbReference type="PROSITE" id="PS50249">
    <property type="entry name" value="MPN"/>
    <property type="match status" value="1"/>
</dbReference>
<dbReference type="InterPro" id="IPR024969">
    <property type="entry name" value="EIF3F/CSN6-like_C"/>
</dbReference>
<reference evidence="5" key="1">
    <citation type="submission" date="2018-03" db="EMBL/GenBank/DDBJ databases">
        <authorList>
            <person name="Guldener U."/>
        </authorList>
    </citation>
    <scope>NUCLEOTIDE SEQUENCE</scope>
</reference>
<dbReference type="AlphaFoldDB" id="A0AAE8N4I8"/>
<feature type="domain" description="MPN" evidence="4">
    <location>
        <begin position="20"/>
        <end position="164"/>
    </location>
</feature>
<dbReference type="PANTHER" id="PTHR10540">
    <property type="entry name" value="EUKARYOTIC TRANSLATION INITIATION FACTOR 3 SUBUNIT F-RELATED"/>
    <property type="match status" value="1"/>
</dbReference>
<organism evidence="5 6">
    <name type="scientific">Cephalotrichum gorgonifer</name>
    <dbReference type="NCBI Taxonomy" id="2041049"/>
    <lineage>
        <taxon>Eukaryota</taxon>
        <taxon>Fungi</taxon>
        <taxon>Dikarya</taxon>
        <taxon>Ascomycota</taxon>
        <taxon>Pezizomycotina</taxon>
        <taxon>Sordariomycetes</taxon>
        <taxon>Hypocreomycetidae</taxon>
        <taxon>Microascales</taxon>
        <taxon>Microascaceae</taxon>
        <taxon>Cephalotrichum</taxon>
    </lineage>
</organism>
<dbReference type="GO" id="GO:0008237">
    <property type="term" value="F:metallopeptidase activity"/>
    <property type="evidence" value="ECO:0007669"/>
    <property type="project" value="InterPro"/>
</dbReference>
<comment type="subcellular location">
    <subcellularLocation>
        <location evidence="2">Cytoplasm</location>
    </subcellularLocation>
    <subcellularLocation>
        <location evidence="2">Nucleus</location>
    </subcellularLocation>
</comment>
<proteinExistence type="inferred from homology"/>
<keyword evidence="2" id="KW-0539">Nucleus</keyword>
<keyword evidence="6" id="KW-1185">Reference proteome</keyword>
<dbReference type="Pfam" id="PF01398">
    <property type="entry name" value="JAB"/>
    <property type="match status" value="1"/>
</dbReference>
<comment type="function">
    <text evidence="2">Component of the COP9 signalosome complex (CSN), a complex involved in various cellular and developmental processes.</text>
</comment>
<protein>
    <recommendedName>
        <fullName evidence="2">COP9 signalosome complex subunit 6</fullName>
    </recommendedName>
</protein>
<evidence type="ECO:0000256" key="3">
    <source>
        <dbReference type="SAM" id="MobiDB-lite"/>
    </source>
</evidence>
<dbReference type="PANTHER" id="PTHR10540:SF8">
    <property type="entry name" value="COP9 SIGNALOSOME COMPLEX SUBUNIT 6"/>
    <property type="match status" value="1"/>
</dbReference>
<feature type="compositionally biased region" description="Basic and acidic residues" evidence="3">
    <location>
        <begin position="217"/>
        <end position="232"/>
    </location>
</feature>
<dbReference type="InterPro" id="IPR000555">
    <property type="entry name" value="JAMM/MPN+_dom"/>
</dbReference>
<dbReference type="GO" id="GO:0008180">
    <property type="term" value="C:COP9 signalosome"/>
    <property type="evidence" value="ECO:0007669"/>
    <property type="project" value="UniProtKB-UniRule"/>
</dbReference>
<dbReference type="EMBL" id="ONZQ02000014">
    <property type="protein sequence ID" value="SPO05872.1"/>
    <property type="molecule type" value="Genomic_DNA"/>
</dbReference>
<evidence type="ECO:0000313" key="6">
    <source>
        <dbReference type="Proteomes" id="UP001187682"/>
    </source>
</evidence>
<keyword evidence="2" id="KW-0736">Signalosome</keyword>
<accession>A0AAE8N4I8</accession>
<dbReference type="GO" id="GO:0000338">
    <property type="term" value="P:protein deneddylation"/>
    <property type="evidence" value="ECO:0007669"/>
    <property type="project" value="InterPro"/>
</dbReference>